<evidence type="ECO:0000256" key="3">
    <source>
        <dbReference type="ARBA" id="ARBA00022679"/>
    </source>
</evidence>
<dbReference type="InterPro" id="IPR001173">
    <property type="entry name" value="Glyco_trans_2-like"/>
</dbReference>
<dbReference type="EMBL" id="MHOK01000017">
    <property type="protein sequence ID" value="OGZ61747.1"/>
    <property type="molecule type" value="Genomic_DNA"/>
</dbReference>
<keyword evidence="2" id="KW-0328">Glycosyltransferase</keyword>
<dbReference type="GO" id="GO:0016757">
    <property type="term" value="F:glycosyltransferase activity"/>
    <property type="evidence" value="ECO:0007669"/>
    <property type="project" value="UniProtKB-KW"/>
</dbReference>
<accession>A0A1G2HGY0</accession>
<reference evidence="5 6" key="1">
    <citation type="journal article" date="2016" name="Nat. Commun.">
        <title>Thousands of microbial genomes shed light on interconnected biogeochemical processes in an aquifer system.</title>
        <authorList>
            <person name="Anantharaman K."/>
            <person name="Brown C.T."/>
            <person name="Hug L.A."/>
            <person name="Sharon I."/>
            <person name="Castelle C.J."/>
            <person name="Probst A.J."/>
            <person name="Thomas B.C."/>
            <person name="Singh A."/>
            <person name="Wilkins M.J."/>
            <person name="Karaoz U."/>
            <person name="Brodie E.L."/>
            <person name="Williams K.H."/>
            <person name="Hubbard S.S."/>
            <person name="Banfield J.F."/>
        </authorList>
    </citation>
    <scope>NUCLEOTIDE SEQUENCE [LARGE SCALE GENOMIC DNA]</scope>
</reference>
<protein>
    <recommendedName>
        <fullName evidence="4">Glycosyltransferase 2-like domain-containing protein</fullName>
    </recommendedName>
</protein>
<comment type="caution">
    <text evidence="5">The sequence shown here is derived from an EMBL/GenBank/DDBJ whole genome shotgun (WGS) entry which is preliminary data.</text>
</comment>
<dbReference type="STRING" id="1802165.A3F94_00945"/>
<evidence type="ECO:0000256" key="1">
    <source>
        <dbReference type="ARBA" id="ARBA00006739"/>
    </source>
</evidence>
<keyword evidence="3" id="KW-0808">Transferase</keyword>
<dbReference type="InterPro" id="IPR029044">
    <property type="entry name" value="Nucleotide-diphossugar_trans"/>
</dbReference>
<evidence type="ECO:0000313" key="6">
    <source>
        <dbReference type="Proteomes" id="UP000176770"/>
    </source>
</evidence>
<organism evidence="5 6">
    <name type="scientific">Candidatus Spechtbacteria bacterium RIFCSPLOWO2_12_FULL_38_22</name>
    <dbReference type="NCBI Taxonomy" id="1802165"/>
    <lineage>
        <taxon>Bacteria</taxon>
        <taxon>Candidatus Spechtiibacteriota</taxon>
    </lineage>
</organism>
<sequence>MNKPEVSVHLVVYNGERYLRRCLEAIKAQTYENIKFRIFNNASTDNTIAILREVWPSAELINFDKNHSLGGGFNRSLYYSDSPYVVGLCVDVAMASDFIERAVDVVERYKKIGVLQAKIYRYDWEKNENTNIIDTTGIQIFRSRRITNRGHGEQDTGQYNVAGGIFCYEGAVPLFRREALDDASVLKDKKDDKYPYEYLDEDFVWYADELDLGWRMRLLGWENWYEPSVIAYHDRQTTHKLSHSYRDFIRLRRTVPAFKRRLDFENQRLAFIKNDFGVSILMNLPWFLKRELFLFVYFLIWERSTVPAYWHIIKKTPLMLHKRKKIMKRRKISKGELRRWFK</sequence>
<dbReference type="PANTHER" id="PTHR43179:SF12">
    <property type="entry name" value="GALACTOFURANOSYLTRANSFERASE GLFT2"/>
    <property type="match status" value="1"/>
</dbReference>
<comment type="similarity">
    <text evidence="1">Belongs to the glycosyltransferase 2 family.</text>
</comment>
<evidence type="ECO:0000256" key="2">
    <source>
        <dbReference type="ARBA" id="ARBA00022676"/>
    </source>
</evidence>
<dbReference type="Proteomes" id="UP000176770">
    <property type="component" value="Unassembled WGS sequence"/>
</dbReference>
<proteinExistence type="inferred from homology"/>
<dbReference type="PANTHER" id="PTHR43179">
    <property type="entry name" value="RHAMNOSYLTRANSFERASE WBBL"/>
    <property type="match status" value="1"/>
</dbReference>
<evidence type="ECO:0000313" key="5">
    <source>
        <dbReference type="EMBL" id="OGZ61747.1"/>
    </source>
</evidence>
<dbReference type="SUPFAM" id="SSF53448">
    <property type="entry name" value="Nucleotide-diphospho-sugar transferases"/>
    <property type="match status" value="1"/>
</dbReference>
<feature type="domain" description="Glycosyltransferase 2-like" evidence="4">
    <location>
        <begin position="7"/>
        <end position="181"/>
    </location>
</feature>
<dbReference type="Gene3D" id="3.90.550.10">
    <property type="entry name" value="Spore Coat Polysaccharide Biosynthesis Protein SpsA, Chain A"/>
    <property type="match status" value="1"/>
</dbReference>
<name>A0A1G2HGY0_9BACT</name>
<dbReference type="Pfam" id="PF00535">
    <property type="entry name" value="Glycos_transf_2"/>
    <property type="match status" value="1"/>
</dbReference>
<gene>
    <name evidence="5" type="ORF">A3F94_00945</name>
</gene>
<evidence type="ECO:0000259" key="4">
    <source>
        <dbReference type="Pfam" id="PF00535"/>
    </source>
</evidence>
<dbReference type="AlphaFoldDB" id="A0A1G2HGY0"/>